<accession>A0A167XDK3</accession>
<evidence type="ECO:0000313" key="1">
    <source>
        <dbReference type="EMBL" id="KZZ89948.1"/>
    </source>
</evidence>
<dbReference type="AlphaFoldDB" id="A0A167XDK3"/>
<name>A0A167XDK3_9HYPO</name>
<dbReference type="GO" id="GO:0005262">
    <property type="term" value="F:calcium channel activity"/>
    <property type="evidence" value="ECO:0007669"/>
    <property type="project" value="InterPro"/>
</dbReference>
<keyword evidence="2" id="KW-1185">Reference proteome</keyword>
<dbReference type="Pfam" id="PF12929">
    <property type="entry name" value="Mid1"/>
    <property type="match status" value="1"/>
</dbReference>
<organism evidence="1 2">
    <name type="scientific">Moelleriella libera RCEF 2490</name>
    <dbReference type="NCBI Taxonomy" id="1081109"/>
    <lineage>
        <taxon>Eukaryota</taxon>
        <taxon>Fungi</taxon>
        <taxon>Dikarya</taxon>
        <taxon>Ascomycota</taxon>
        <taxon>Pezizomycotina</taxon>
        <taxon>Sordariomycetes</taxon>
        <taxon>Hypocreomycetidae</taxon>
        <taxon>Hypocreales</taxon>
        <taxon>Clavicipitaceae</taxon>
        <taxon>Moelleriella</taxon>
    </lineage>
</organism>
<evidence type="ECO:0000313" key="2">
    <source>
        <dbReference type="Proteomes" id="UP000078544"/>
    </source>
</evidence>
<comment type="caution">
    <text evidence="1">The sequence shown here is derived from an EMBL/GenBank/DDBJ whole genome shotgun (WGS) entry which is preliminary data.</text>
</comment>
<dbReference type="InterPro" id="IPR024338">
    <property type="entry name" value="MID1/Yam8"/>
</dbReference>
<sequence>MQLSLLQSRLVASLAATFCLLAIYFLLLAPRGALAYEIPLDSFFSSPAGLDAPHQVDSVGQSPAYEPIFSLFSRSILGRAGDVIALENDKPLAMNIAQLGGTPICYIVKKGSLGVGNPLGVGNNQKNSGSDGSTAQNATIYLSANTCLQPTLKAGSKSSKVPQLMLFVSNGTTAACPQVSSGPNGDEAKGFTAYTFTEGAVTVRSNATTDVYIGVYAPKIADGSDGPYNYEIAASSSEFFHRYQDAKLESELLWMDSDSTSALLVTQNLASDVTESRRIMGQDPPYQLYVSPQDSPRLDGLHHSACGLQMNAPTKPGTSANAKNAGLIKTNITLRGRGGLPKQQFYVVGLNATTTYSGMLVRPANVTVNSKRQQDGGQNARRPGSIVFGATEFKTNGAPNCKVVTDLKFCDEVQYAVPGNDAKFNNTELGRVYDEYAEGMYANFLKVMQQIPCEADSTSRYSLARTCEDCKNAYKRWLCTVSLPRCEDFLGASFFSVIRNVNQPFPNGTLLPADLRGSLAQTPSQNASRNSFVDTVIQPGPYREIMPCDDLCYQVVQSCPAALKFKCPLFRNIGYKSSYQNKIANTSSTRVACNFPGEARTRTSAAATLPALGMLHWWASSTAFLFLVLSDVVW</sequence>
<dbReference type="EMBL" id="AZGY01000023">
    <property type="protein sequence ID" value="KZZ89948.1"/>
    <property type="molecule type" value="Genomic_DNA"/>
</dbReference>
<protein>
    <recommendedName>
        <fullName evidence="3">Stretch-activated cation channel Mid1</fullName>
    </recommendedName>
</protein>
<dbReference type="PANTHER" id="PTHR39142">
    <property type="entry name" value="MID1P"/>
    <property type="match status" value="1"/>
</dbReference>
<dbReference type="STRING" id="1081109.A0A167XDK3"/>
<dbReference type="Proteomes" id="UP000078544">
    <property type="component" value="Unassembled WGS sequence"/>
</dbReference>
<reference evidence="1 2" key="1">
    <citation type="journal article" date="2016" name="Genome Biol. Evol.">
        <title>Divergent and convergent evolution of fungal pathogenicity.</title>
        <authorList>
            <person name="Shang Y."/>
            <person name="Xiao G."/>
            <person name="Zheng P."/>
            <person name="Cen K."/>
            <person name="Zhan S."/>
            <person name="Wang C."/>
        </authorList>
    </citation>
    <scope>NUCLEOTIDE SEQUENCE [LARGE SCALE GENOMIC DNA]</scope>
    <source>
        <strain evidence="1 2">RCEF 2490</strain>
    </source>
</reference>
<dbReference type="PANTHER" id="PTHR39142:SF1">
    <property type="entry name" value="AEL197CP"/>
    <property type="match status" value="1"/>
</dbReference>
<dbReference type="GO" id="GO:0098703">
    <property type="term" value="P:calcium ion import across plasma membrane"/>
    <property type="evidence" value="ECO:0007669"/>
    <property type="project" value="InterPro"/>
</dbReference>
<gene>
    <name evidence="1" type="ORF">AAL_07456</name>
</gene>
<evidence type="ECO:0008006" key="3">
    <source>
        <dbReference type="Google" id="ProtNLM"/>
    </source>
</evidence>
<dbReference type="OrthoDB" id="5405745at2759"/>
<proteinExistence type="predicted"/>